<feature type="transmembrane region" description="Helical" evidence="10">
    <location>
        <begin position="701"/>
        <end position="725"/>
    </location>
</feature>
<evidence type="ECO:0000256" key="10">
    <source>
        <dbReference type="RuleBase" id="RU365011"/>
    </source>
</evidence>
<keyword evidence="6 10" id="KW-0256">Endoplasmic reticulum</keyword>
<dbReference type="Gene3D" id="3.40.50.1820">
    <property type="entry name" value="alpha/beta hydrolase"/>
    <property type="match status" value="1"/>
</dbReference>
<evidence type="ECO:0000256" key="4">
    <source>
        <dbReference type="ARBA" id="ARBA00022692"/>
    </source>
</evidence>
<dbReference type="AlphaFoldDB" id="A0A2P2I3Q9"/>
<evidence type="ECO:0000256" key="7">
    <source>
        <dbReference type="ARBA" id="ARBA00022927"/>
    </source>
</evidence>
<dbReference type="PANTHER" id="PTHR15495">
    <property type="entry name" value="NEGATIVE REGULATOR OF VESICLE FORMATION-RELATED"/>
    <property type="match status" value="1"/>
</dbReference>
<evidence type="ECO:0000256" key="5">
    <source>
        <dbReference type="ARBA" id="ARBA00022801"/>
    </source>
</evidence>
<evidence type="ECO:0000256" key="2">
    <source>
        <dbReference type="ARBA" id="ARBA00006931"/>
    </source>
</evidence>
<feature type="transmembrane region" description="Helical" evidence="10">
    <location>
        <begin position="944"/>
        <end position="961"/>
    </location>
</feature>
<feature type="transmembrane region" description="Helical" evidence="10">
    <location>
        <begin position="657"/>
        <end position="680"/>
    </location>
</feature>
<evidence type="ECO:0000256" key="3">
    <source>
        <dbReference type="ARBA" id="ARBA00022448"/>
    </source>
</evidence>
<feature type="transmembrane region" description="Helical" evidence="10">
    <location>
        <begin position="763"/>
        <end position="791"/>
    </location>
</feature>
<feature type="compositionally biased region" description="Low complexity" evidence="11">
    <location>
        <begin position="822"/>
        <end position="884"/>
    </location>
</feature>
<dbReference type="InterPro" id="IPR029058">
    <property type="entry name" value="AB_hydrolase_fold"/>
</dbReference>
<feature type="transmembrane region" description="Helical" evidence="10">
    <location>
        <begin position="12"/>
        <end position="29"/>
    </location>
</feature>
<dbReference type="GO" id="GO:0006505">
    <property type="term" value="P:GPI anchor metabolic process"/>
    <property type="evidence" value="ECO:0007669"/>
    <property type="project" value="TreeGrafter"/>
</dbReference>
<evidence type="ECO:0000256" key="9">
    <source>
        <dbReference type="ARBA" id="ARBA00023136"/>
    </source>
</evidence>
<dbReference type="GO" id="GO:0050185">
    <property type="term" value="F:phosphatidylinositol deacylase activity"/>
    <property type="evidence" value="ECO:0007669"/>
    <property type="project" value="TreeGrafter"/>
</dbReference>
<dbReference type="SUPFAM" id="SSF53474">
    <property type="entry name" value="alpha/beta-Hydrolases"/>
    <property type="match status" value="1"/>
</dbReference>
<dbReference type="Pfam" id="PF24660">
    <property type="entry name" value="PGAP1_3rd"/>
    <property type="match status" value="1"/>
</dbReference>
<protein>
    <recommendedName>
        <fullName evidence="10">GPI inositol-deacylase</fullName>
        <ecNumber evidence="10">3.1.-.-</ecNumber>
    </recommendedName>
</protein>
<sequence>MDEAAKGGGFNIKYLIIGVLFTLQLVGVYEHVWNVEPNLCEMTYMWQHPEYVPIDVPSEVASKFPRYGLYSYGEGQLTALLTAGQYSGQPVLFLPGSGGSYKQVRSLASVAYRKSLDEEGEDKRRFDFFTADFAEDLAGLYGPALEDQTAFVTAVIPVIQSLYMTTKPVILIGHSMGGLVARAVLLSDNMDSSTVPIIVTMATSHITPPLPLDQHMHDFYNKVNSYWALERVDEGAVSNVAVVSVGGGRNDVQVSPLGIASPFSHVTSLTTAVPGCYATTDHLSIVWCKQLVLALVRGLFDSLDKRTNAIHNSTSRITAIFDYHLITRHSGKQYVSSRYKRQLKLPGSAAQWTENNKRQFEYQQPARSKNTYLMVPLTGLPKSKYYSATVRARGLDENEWIFACTAAVTAESGDTKTCTSGMNLSKNGRLLGGSTIKRGKMARVELRPLLEEGYTHLVINIPPTENKVIVAVDVHGETERRTSIATPRLVWSFKPTPVIKTTPPKAILHEIVLEGLNEPWHSYDVLVRPSVSCPVNSSSNRPPQLWLTAHTSHRIADVQYKVEDKEYVFRVEQDEIAILSSADKDSDVPERGDLTVQLILEPKCSYSVNVKASLPGTFRRMLMLYGAQVPAFIVCHLMVSLAMQLKSVGDMQHCPTVLTSLLALTPMVVVPFVKLSAMLLKKLDIYNDQQLLLDSGIDIGVLPIYLFLAWMPVTLLLSSGVWLLVLGAGNVLHSSVVKIFGATTGAGELAADLALTGLSKVPAVVAVALLAVSFSTCGALAMALATTYYFIQIFYMYKDHVGKVMLKMIPRLEDEIAPEPPASTAATATATTDTTTTTTAVSTDTTTTTTTSSTTTSTATSTSAETTGNRSNTTTASSSSPTGTNTSDGIVITKKFVAQSNESLSLHLHLSMLLLCIVTTVLQFPSLIMWAVHMKHGGGTVDPTLWPSVACLASLAVIWQCNPRHDRVHYKALGQLVHAVSVLALVFASISLYRLPYLVAAIFALVALHQLFAPNRVLEDKEKTE</sequence>
<evidence type="ECO:0000256" key="6">
    <source>
        <dbReference type="ARBA" id="ARBA00022824"/>
    </source>
</evidence>
<reference evidence="14" key="1">
    <citation type="submission" date="2017-11" db="EMBL/GenBank/DDBJ databases">
        <title>The sensing device of the deep-sea amphipod.</title>
        <authorList>
            <person name="Kobayashi H."/>
            <person name="Nagahama T."/>
            <person name="Arai W."/>
            <person name="Sasagawa Y."/>
            <person name="Umeda M."/>
            <person name="Hayashi T."/>
            <person name="Nikaido I."/>
            <person name="Watanabe H."/>
            <person name="Oguri K."/>
            <person name="Kitazato H."/>
            <person name="Fujioka K."/>
            <person name="Kido Y."/>
            <person name="Takami H."/>
        </authorList>
    </citation>
    <scope>NUCLEOTIDE SEQUENCE</scope>
    <source>
        <tissue evidence="14">Whole body</tissue>
    </source>
</reference>
<keyword evidence="8 10" id="KW-1133">Transmembrane helix</keyword>
<comment type="function">
    <text evidence="10">Involved in inositol deacylation of GPI-anchored proteins which plays important roles in the quality control and ER-associated degradation of GPI-anchored proteins.</text>
</comment>
<keyword evidence="3 10" id="KW-0813">Transport</keyword>
<keyword evidence="7 10" id="KW-0653">Protein transport</keyword>
<keyword evidence="5 10" id="KW-0378">Hydrolase</keyword>
<dbReference type="InterPro" id="IPR012908">
    <property type="entry name" value="PGAP1-ab_dom-like"/>
</dbReference>
<organism evidence="13">
    <name type="scientific">Hirondellea gigas</name>
    <dbReference type="NCBI Taxonomy" id="1518452"/>
    <lineage>
        <taxon>Eukaryota</taxon>
        <taxon>Metazoa</taxon>
        <taxon>Ecdysozoa</taxon>
        <taxon>Arthropoda</taxon>
        <taxon>Crustacea</taxon>
        <taxon>Multicrustacea</taxon>
        <taxon>Malacostraca</taxon>
        <taxon>Eumalacostraca</taxon>
        <taxon>Peracarida</taxon>
        <taxon>Amphipoda</taxon>
        <taxon>Amphilochidea</taxon>
        <taxon>Lysianassida</taxon>
        <taxon>Lysianassidira</taxon>
        <taxon>Lysianassoidea</taxon>
        <taxon>Lysianassidae</taxon>
        <taxon>Hirondellea</taxon>
    </lineage>
</organism>
<feature type="transmembrane region" description="Helical" evidence="10">
    <location>
        <begin position="622"/>
        <end position="645"/>
    </location>
</feature>
<dbReference type="PANTHER" id="PTHR15495:SF7">
    <property type="entry name" value="GPI INOSITOL-DEACYLASE"/>
    <property type="match status" value="1"/>
</dbReference>
<feature type="transmembrane region" description="Helical" evidence="10">
    <location>
        <begin position="910"/>
        <end position="932"/>
    </location>
</feature>
<dbReference type="GO" id="GO:0006888">
    <property type="term" value="P:endoplasmic reticulum to Golgi vesicle-mediated transport"/>
    <property type="evidence" value="ECO:0007669"/>
    <property type="project" value="TreeGrafter"/>
</dbReference>
<comment type="subcellular location">
    <subcellularLocation>
        <location evidence="1">Endoplasmic reticulum membrane</location>
        <topology evidence="1">Multi-pass membrane protein</topology>
    </subcellularLocation>
</comment>
<feature type="region of interest" description="Disordered" evidence="11">
    <location>
        <begin position="817"/>
        <end position="884"/>
    </location>
</feature>
<evidence type="ECO:0000256" key="11">
    <source>
        <dbReference type="SAM" id="MobiDB-lite"/>
    </source>
</evidence>
<accession>A0A2P2I3Q9</accession>
<dbReference type="EMBL" id="IACT01005063">
    <property type="protein sequence ID" value="LAC24234.1"/>
    <property type="molecule type" value="mRNA"/>
</dbReference>
<dbReference type="EMBL" id="IACF01003009">
    <property type="protein sequence ID" value="LAB68641.1"/>
    <property type="molecule type" value="mRNA"/>
</dbReference>
<keyword evidence="4 10" id="KW-0812">Transmembrane</keyword>
<name>A0A2P2I3Q9_9CRUS</name>
<dbReference type="GO" id="GO:0005789">
    <property type="term" value="C:endoplasmic reticulum membrane"/>
    <property type="evidence" value="ECO:0007669"/>
    <property type="project" value="UniProtKB-SubCell"/>
</dbReference>
<dbReference type="InterPro" id="IPR039529">
    <property type="entry name" value="PGAP1/BST1"/>
</dbReference>
<reference evidence="13" key="2">
    <citation type="journal article" date="2018" name="Biosci. Biotechnol. Biochem.">
        <title>Polysaccharide hydrolase of the hadal zone amphipods Hirondellea gigas.</title>
        <authorList>
            <person name="Kobayashi H."/>
            <person name="Nagahama T."/>
            <person name="Arai W."/>
            <person name="Sasagawa Y."/>
            <person name="Umeda M."/>
            <person name="Hayashi T."/>
            <person name="Nikaido I."/>
            <person name="Watanabe H."/>
            <person name="Oguri K."/>
            <person name="Kitazato H."/>
            <person name="Fujioka K."/>
            <person name="Kido Y."/>
            <person name="Takami H."/>
        </authorList>
    </citation>
    <scope>NUCLEOTIDE SEQUENCE</scope>
    <source>
        <tissue evidence="13">Whole body</tissue>
    </source>
</reference>
<dbReference type="Pfam" id="PF07819">
    <property type="entry name" value="PGAP1"/>
    <property type="match status" value="1"/>
</dbReference>
<dbReference type="GO" id="GO:0015031">
    <property type="term" value="P:protein transport"/>
    <property type="evidence" value="ECO:0007669"/>
    <property type="project" value="UniProtKB-KW"/>
</dbReference>
<feature type="domain" description="GPI inositol-deacylase PGAP1-like alpha/beta" evidence="12">
    <location>
        <begin position="86"/>
        <end position="301"/>
    </location>
</feature>
<proteinExistence type="evidence at transcript level"/>
<keyword evidence="9 10" id="KW-0472">Membrane</keyword>
<evidence type="ECO:0000259" key="12">
    <source>
        <dbReference type="Pfam" id="PF07819"/>
    </source>
</evidence>
<evidence type="ECO:0000256" key="1">
    <source>
        <dbReference type="ARBA" id="ARBA00004477"/>
    </source>
</evidence>
<evidence type="ECO:0000256" key="8">
    <source>
        <dbReference type="ARBA" id="ARBA00022989"/>
    </source>
</evidence>
<comment type="similarity">
    <text evidence="2 10">Belongs to the GPI inositol-deacylase family.</text>
</comment>
<evidence type="ECO:0000313" key="14">
    <source>
        <dbReference type="EMBL" id="LAC24234.1"/>
    </source>
</evidence>
<evidence type="ECO:0000313" key="13">
    <source>
        <dbReference type="EMBL" id="LAB68641.1"/>
    </source>
</evidence>
<dbReference type="EC" id="3.1.-.-" evidence="10"/>